<comment type="similarity">
    <text evidence="1">Belongs to the peptidase C1 family.</text>
</comment>
<dbReference type="InterPro" id="IPR025660">
    <property type="entry name" value="Pept_his_AS"/>
</dbReference>
<comment type="caution">
    <text evidence="5">The sequence shown here is derived from an EMBL/GenBank/DDBJ whole genome shotgun (WGS) entry which is preliminary data.</text>
</comment>
<dbReference type="SMART" id="SM00848">
    <property type="entry name" value="Inhibitor_I29"/>
    <property type="match status" value="1"/>
</dbReference>
<accession>A0A811KCJ3</accession>
<dbReference type="EMBL" id="CAJFCW020000003">
    <property type="protein sequence ID" value="CAG9100958.1"/>
    <property type="molecule type" value="Genomic_DNA"/>
</dbReference>
<keyword evidence="6" id="KW-1185">Reference proteome</keyword>
<dbReference type="InterPro" id="IPR039417">
    <property type="entry name" value="Peptidase_C1A_papain-like"/>
</dbReference>
<dbReference type="InterPro" id="IPR038765">
    <property type="entry name" value="Papain-like_cys_pep_sf"/>
</dbReference>
<dbReference type="InterPro" id="IPR000668">
    <property type="entry name" value="Peptidase_C1A_C"/>
</dbReference>
<proteinExistence type="inferred from homology"/>
<name>A0A811KCJ3_9BILA</name>
<feature type="domain" description="Cathepsin propeptide inhibitor" evidence="4">
    <location>
        <begin position="31"/>
        <end position="88"/>
    </location>
</feature>
<dbReference type="CDD" id="cd02248">
    <property type="entry name" value="Peptidase_C1A"/>
    <property type="match status" value="1"/>
</dbReference>
<evidence type="ECO:0000256" key="2">
    <source>
        <dbReference type="ARBA" id="ARBA00023157"/>
    </source>
</evidence>
<evidence type="ECO:0000313" key="6">
    <source>
        <dbReference type="Proteomes" id="UP000614601"/>
    </source>
</evidence>
<dbReference type="PROSITE" id="PS00640">
    <property type="entry name" value="THIOL_PROTEASE_ASN"/>
    <property type="match status" value="1"/>
</dbReference>
<reference evidence="5" key="1">
    <citation type="submission" date="2020-09" db="EMBL/GenBank/DDBJ databases">
        <authorList>
            <person name="Kikuchi T."/>
        </authorList>
    </citation>
    <scope>NUCLEOTIDE SEQUENCE</scope>
    <source>
        <strain evidence="5">SH1</strain>
    </source>
</reference>
<dbReference type="AlphaFoldDB" id="A0A811KCJ3"/>
<evidence type="ECO:0000259" key="4">
    <source>
        <dbReference type="SMART" id="SM00848"/>
    </source>
</evidence>
<dbReference type="Proteomes" id="UP000783686">
    <property type="component" value="Unassembled WGS sequence"/>
</dbReference>
<dbReference type="GO" id="GO:0008234">
    <property type="term" value="F:cysteine-type peptidase activity"/>
    <property type="evidence" value="ECO:0007669"/>
    <property type="project" value="InterPro"/>
</dbReference>
<dbReference type="InterPro" id="IPR013128">
    <property type="entry name" value="Peptidase_C1A"/>
</dbReference>
<feature type="domain" description="Peptidase C1A papain C-terminal" evidence="3">
    <location>
        <begin position="139"/>
        <end position="350"/>
    </location>
</feature>
<dbReference type="InterPro" id="IPR013201">
    <property type="entry name" value="Prot_inhib_I29"/>
</dbReference>
<keyword evidence="2" id="KW-1015">Disulfide bond</keyword>
<dbReference type="SMART" id="SM00645">
    <property type="entry name" value="Pept_C1"/>
    <property type="match status" value="1"/>
</dbReference>
<sequence>MNEVPSHTMKTLQMAARINVDNEKKESFGQFFGFIARFKKNYDNQTELYSRYQRFASAISRVEQLNQEHKGNAQFELNQFADLTPEEFLERHAGSRMPEKASEARTYINFGTETRARSTTAGGNDFDSTNRTRSKRSYLPYSYDMRDENLITGVRDQGQCGCCFIFASLEGIQGAYAKKYRTRVRLSVEQILSCYQDAVPHSQCNGGNTEDVLQFVAKYGVARDSDYPFTSSDGYAGTCQNENRENYSTGFSHVRGEEEDMKEALYNYGTLVVGMDAEDLQYYSRGIFSPSGRSNQINHSVNIVGWGEENGTPYWIVKNSWTNRWGENGYFRITRGYNTALIESYVQVALV</sequence>
<dbReference type="Proteomes" id="UP000614601">
    <property type="component" value="Unassembled WGS sequence"/>
</dbReference>
<dbReference type="PANTHER" id="PTHR12411">
    <property type="entry name" value="CYSTEINE PROTEASE FAMILY C1-RELATED"/>
    <property type="match status" value="1"/>
</dbReference>
<dbReference type="GO" id="GO:0006508">
    <property type="term" value="P:proteolysis"/>
    <property type="evidence" value="ECO:0007669"/>
    <property type="project" value="InterPro"/>
</dbReference>
<evidence type="ECO:0000259" key="3">
    <source>
        <dbReference type="SMART" id="SM00645"/>
    </source>
</evidence>
<evidence type="ECO:0000256" key="1">
    <source>
        <dbReference type="ARBA" id="ARBA00008455"/>
    </source>
</evidence>
<dbReference type="PRINTS" id="PR00705">
    <property type="entry name" value="PAPAIN"/>
</dbReference>
<dbReference type="EMBL" id="CAJFDH010000003">
    <property type="protein sequence ID" value="CAD5213483.1"/>
    <property type="molecule type" value="Genomic_DNA"/>
</dbReference>
<dbReference type="Pfam" id="PF08246">
    <property type="entry name" value="Inhibitor_I29"/>
    <property type="match status" value="1"/>
</dbReference>
<dbReference type="InterPro" id="IPR025661">
    <property type="entry name" value="Pept_asp_AS"/>
</dbReference>
<organism evidence="5 6">
    <name type="scientific">Bursaphelenchus okinawaensis</name>
    <dbReference type="NCBI Taxonomy" id="465554"/>
    <lineage>
        <taxon>Eukaryota</taxon>
        <taxon>Metazoa</taxon>
        <taxon>Ecdysozoa</taxon>
        <taxon>Nematoda</taxon>
        <taxon>Chromadorea</taxon>
        <taxon>Rhabditida</taxon>
        <taxon>Tylenchina</taxon>
        <taxon>Tylenchomorpha</taxon>
        <taxon>Aphelenchoidea</taxon>
        <taxon>Aphelenchoididae</taxon>
        <taxon>Bursaphelenchus</taxon>
    </lineage>
</organism>
<evidence type="ECO:0000313" key="5">
    <source>
        <dbReference type="EMBL" id="CAD5213483.1"/>
    </source>
</evidence>
<protein>
    <submittedName>
        <fullName evidence="5">Uncharacterized protein</fullName>
    </submittedName>
</protein>
<dbReference type="OrthoDB" id="387093at2759"/>
<dbReference type="Pfam" id="PF00112">
    <property type="entry name" value="Peptidase_C1"/>
    <property type="match status" value="1"/>
</dbReference>
<dbReference type="Gene3D" id="3.90.70.10">
    <property type="entry name" value="Cysteine proteinases"/>
    <property type="match status" value="1"/>
</dbReference>
<dbReference type="SUPFAM" id="SSF54001">
    <property type="entry name" value="Cysteine proteinases"/>
    <property type="match status" value="1"/>
</dbReference>
<dbReference type="PROSITE" id="PS00639">
    <property type="entry name" value="THIOL_PROTEASE_HIS"/>
    <property type="match status" value="1"/>
</dbReference>
<gene>
    <name evidence="5" type="ORF">BOKJ2_LOCUS5115</name>
</gene>